<gene>
    <name evidence="1" type="ORF">N6H18_17395</name>
</gene>
<evidence type="ECO:0000313" key="2">
    <source>
        <dbReference type="Proteomes" id="UP001065174"/>
    </source>
</evidence>
<protein>
    <recommendedName>
        <fullName evidence="3">Outer membrane protein beta-barrel domain-containing protein</fullName>
    </recommendedName>
</protein>
<evidence type="ECO:0000313" key="1">
    <source>
        <dbReference type="EMBL" id="UXP32120.1"/>
    </source>
</evidence>
<dbReference type="RefSeq" id="WP_262309556.1">
    <property type="nucleotide sequence ID" value="NZ_CP106679.1"/>
</dbReference>
<reference evidence="1" key="1">
    <citation type="submission" date="2022-09" db="EMBL/GenBank/DDBJ databases">
        <title>Comparative genomics and taxonomic characterization of three novel marine species of genus Reichenbachiella exhibiting antioxidant and polysaccharide degradation activities.</title>
        <authorList>
            <person name="Muhammad N."/>
            <person name="Lee Y.-J."/>
            <person name="Ko J."/>
            <person name="Kim S.-G."/>
        </authorList>
    </citation>
    <scope>NUCLEOTIDE SEQUENCE</scope>
    <source>
        <strain evidence="1">BKB1-1</strain>
    </source>
</reference>
<dbReference type="EMBL" id="CP106679">
    <property type="protein sequence ID" value="UXP32120.1"/>
    <property type="molecule type" value="Genomic_DNA"/>
</dbReference>
<dbReference type="Proteomes" id="UP001065174">
    <property type="component" value="Chromosome"/>
</dbReference>
<proteinExistence type="predicted"/>
<evidence type="ECO:0008006" key="3">
    <source>
        <dbReference type="Google" id="ProtNLM"/>
    </source>
</evidence>
<keyword evidence="2" id="KW-1185">Reference proteome</keyword>
<sequence length="182" mass="20254">MKTLKTMLAITILTAITNNIFGQDLKLSVYSKPNRELSNMGTSIGLLLLGTIGDIEVGAFYEKNNQFNTQKVNTDINIQNSANYSGIYSTIYLLGTKNLVAGINMRAGMVNTDRVVITFAAVTEYYINHNISVGAAARFISKTPVIEAKLSLNLAGSKRRTQRQKKYAENKNFYRTLRTSRN</sequence>
<organism evidence="1 2">
    <name type="scientific">Reichenbachiella agarivorans</name>
    <dbReference type="NCBI Taxonomy" id="2979464"/>
    <lineage>
        <taxon>Bacteria</taxon>
        <taxon>Pseudomonadati</taxon>
        <taxon>Bacteroidota</taxon>
        <taxon>Cytophagia</taxon>
        <taxon>Cytophagales</taxon>
        <taxon>Reichenbachiellaceae</taxon>
        <taxon>Reichenbachiella</taxon>
    </lineage>
</organism>
<accession>A0ABY6CNN2</accession>
<name>A0ABY6CNN2_9BACT</name>